<keyword evidence="1" id="KW-0175">Coiled coil</keyword>
<dbReference type="PANTHER" id="PTHR40278:SF2">
    <property type="entry name" value="TYPE IV PILUS INNER MEMBRANE COMPONENT PILN"/>
    <property type="match status" value="1"/>
</dbReference>
<evidence type="ECO:0000313" key="5">
    <source>
        <dbReference type="Proteomes" id="UP000023795"/>
    </source>
</evidence>
<dbReference type="InterPro" id="IPR007813">
    <property type="entry name" value="PilN"/>
</dbReference>
<dbReference type="eggNOG" id="COG3166">
    <property type="taxonomic scope" value="Bacteria"/>
</dbReference>
<feature type="coiled-coil region" evidence="1">
    <location>
        <begin position="47"/>
        <end position="91"/>
    </location>
</feature>
<dbReference type="Proteomes" id="UP000023795">
    <property type="component" value="Unassembled WGS sequence"/>
</dbReference>
<dbReference type="AlphaFoldDB" id="L2F949"/>
<keyword evidence="3" id="KW-1133">Transmembrane helix</keyword>
<evidence type="ECO:0000256" key="3">
    <source>
        <dbReference type="SAM" id="Phobius"/>
    </source>
</evidence>
<dbReference type="EMBL" id="ANIN01000001">
    <property type="protein sequence ID" value="ELA09440.1"/>
    <property type="molecule type" value="Genomic_DNA"/>
</dbReference>
<dbReference type="RefSeq" id="WP_009767259.1">
    <property type="nucleotide sequence ID" value="NZ_ANIN01000001.1"/>
</dbReference>
<keyword evidence="3" id="KW-0472">Membrane</keyword>
<name>L2F949_9GAMM</name>
<feature type="compositionally biased region" description="Low complexity" evidence="2">
    <location>
        <begin position="252"/>
        <end position="270"/>
    </location>
</feature>
<proteinExistence type="predicted"/>
<feature type="region of interest" description="Disordered" evidence="2">
    <location>
        <begin position="249"/>
        <end position="270"/>
    </location>
</feature>
<gene>
    <name evidence="4" type="ORF">MOMA_03520</name>
</gene>
<dbReference type="STRING" id="1230338.MOMA_03520"/>
<accession>L2F949</accession>
<dbReference type="InterPro" id="IPR052534">
    <property type="entry name" value="Extracell_DNA_Util/SecSys_Comp"/>
</dbReference>
<dbReference type="GO" id="GO:0043107">
    <property type="term" value="P:type IV pilus-dependent motility"/>
    <property type="evidence" value="ECO:0007669"/>
    <property type="project" value="TreeGrafter"/>
</dbReference>
<dbReference type="Pfam" id="PF05137">
    <property type="entry name" value="PilN"/>
    <property type="match status" value="1"/>
</dbReference>
<keyword evidence="3" id="KW-0812">Transmembrane</keyword>
<evidence type="ECO:0000256" key="2">
    <source>
        <dbReference type="SAM" id="MobiDB-lite"/>
    </source>
</evidence>
<reference evidence="4 5" key="1">
    <citation type="journal article" date="2013" name="Genome Announc.">
        <title>Genome Sequence of Moraxella macacae 0408225, a Novel Bacterial Species Isolated from a Cynomolgus Macaque with Epistaxis.</title>
        <authorList>
            <person name="Ladner J.T."/>
            <person name="Whitehouse C.A."/>
            <person name="Koroleva G.I."/>
            <person name="Palacios G.F."/>
        </authorList>
    </citation>
    <scope>NUCLEOTIDE SEQUENCE [LARGE SCALE GENOMIC DNA]</scope>
    <source>
        <strain evidence="4 5">0408225</strain>
    </source>
</reference>
<feature type="transmembrane region" description="Helical" evidence="3">
    <location>
        <begin position="21"/>
        <end position="43"/>
    </location>
</feature>
<dbReference type="GO" id="GO:0043683">
    <property type="term" value="P:type IV pilus assembly"/>
    <property type="evidence" value="ECO:0007669"/>
    <property type="project" value="TreeGrafter"/>
</dbReference>
<keyword evidence="5" id="KW-1185">Reference proteome</keyword>
<dbReference type="PANTHER" id="PTHR40278">
    <property type="entry name" value="DNA UTILIZATION PROTEIN HOFN"/>
    <property type="match status" value="1"/>
</dbReference>
<comment type="caution">
    <text evidence="4">The sequence shown here is derived from an EMBL/GenBank/DDBJ whole genome shotgun (WGS) entry which is preliminary data.</text>
</comment>
<sequence>MARINLLPWRQEVRERKNKEFMTLVVAVLLLSLLAAFAAWSYFNNQLTDQQAANEKIKQENTNLDKALVEIETLEQQRDDIVARMKVIQDLQGRRPVPVRVWDDIARVIQPQMYLTNMKREGDLITFAGQAADNTVVANFIRALDSSEWLQDSAVVSIQQPNAVAYQQAPRLPQTANGKSRPTYPEDSYITFVVTTRISQSNPASNASATASTPDATALSDTIVAEPVSNNASVAIASTSQPASVAATTELASSTTVNNSTASSASTAKE</sequence>
<evidence type="ECO:0000313" key="4">
    <source>
        <dbReference type="EMBL" id="ELA09440.1"/>
    </source>
</evidence>
<dbReference type="OrthoDB" id="5296173at2"/>
<protein>
    <submittedName>
        <fullName evidence="4">Type IV pilus biogenesis fimbrial assembly</fullName>
    </submittedName>
</protein>
<organism evidence="4 5">
    <name type="scientific">Moraxella macacae 0408225</name>
    <dbReference type="NCBI Taxonomy" id="1230338"/>
    <lineage>
        <taxon>Bacteria</taxon>
        <taxon>Pseudomonadati</taxon>
        <taxon>Pseudomonadota</taxon>
        <taxon>Gammaproteobacteria</taxon>
        <taxon>Moraxellales</taxon>
        <taxon>Moraxellaceae</taxon>
        <taxon>Moraxella</taxon>
    </lineage>
</organism>
<evidence type="ECO:0000256" key="1">
    <source>
        <dbReference type="SAM" id="Coils"/>
    </source>
</evidence>
<dbReference type="PATRIC" id="fig|1230338.3.peg.762"/>